<dbReference type="Pfam" id="PF00400">
    <property type="entry name" value="WD40"/>
    <property type="match status" value="3"/>
</dbReference>
<evidence type="ECO:0000256" key="1">
    <source>
        <dbReference type="ARBA" id="ARBA00004604"/>
    </source>
</evidence>
<evidence type="ECO:0000256" key="6">
    <source>
        <dbReference type="SAM" id="MobiDB-lite"/>
    </source>
</evidence>
<feature type="region of interest" description="Disordered" evidence="6">
    <location>
        <begin position="221"/>
        <end position="248"/>
    </location>
</feature>
<evidence type="ECO:0000259" key="7">
    <source>
        <dbReference type="Pfam" id="PF08154"/>
    </source>
</evidence>
<keyword evidence="3" id="KW-0677">Repeat</keyword>
<proteinExistence type="predicted"/>
<dbReference type="PROSITE" id="PS00678">
    <property type="entry name" value="WD_REPEATS_1"/>
    <property type="match status" value="2"/>
</dbReference>
<dbReference type="InterPro" id="IPR001680">
    <property type="entry name" value="WD40_rpt"/>
</dbReference>
<dbReference type="Proteomes" id="UP000613580">
    <property type="component" value="Unassembled WGS sequence"/>
</dbReference>
<organism evidence="8 9">
    <name type="scientific">Mycena chlorophos</name>
    <name type="common">Agaric fungus</name>
    <name type="synonym">Agaricus chlorophos</name>
    <dbReference type="NCBI Taxonomy" id="658473"/>
    <lineage>
        <taxon>Eukaryota</taxon>
        <taxon>Fungi</taxon>
        <taxon>Dikarya</taxon>
        <taxon>Basidiomycota</taxon>
        <taxon>Agaricomycotina</taxon>
        <taxon>Agaricomycetes</taxon>
        <taxon>Agaricomycetidae</taxon>
        <taxon>Agaricales</taxon>
        <taxon>Marasmiineae</taxon>
        <taxon>Mycenaceae</taxon>
        <taxon>Mycena</taxon>
    </lineage>
</organism>
<dbReference type="Pfam" id="PF10209">
    <property type="entry name" value="DUF2340"/>
    <property type="match status" value="1"/>
</dbReference>
<dbReference type="SMART" id="SM00320">
    <property type="entry name" value="WD40"/>
    <property type="match status" value="6"/>
</dbReference>
<name>A0A8H6TPI1_MYCCL</name>
<evidence type="ECO:0000313" key="8">
    <source>
        <dbReference type="EMBL" id="KAF7322768.1"/>
    </source>
</evidence>
<dbReference type="SUPFAM" id="SSF50978">
    <property type="entry name" value="WD40 repeat-like"/>
    <property type="match status" value="1"/>
</dbReference>
<feature type="repeat" description="WD" evidence="5">
    <location>
        <begin position="347"/>
        <end position="369"/>
    </location>
</feature>
<evidence type="ECO:0000256" key="2">
    <source>
        <dbReference type="ARBA" id="ARBA00022574"/>
    </source>
</evidence>
<comment type="caution">
    <text evidence="8">The sequence shown here is derived from an EMBL/GenBank/DDBJ whole genome shotgun (WGS) entry which is preliminary data.</text>
</comment>
<dbReference type="EMBL" id="JACAZE010000001">
    <property type="protein sequence ID" value="KAF7322768.1"/>
    <property type="molecule type" value="Genomic_DNA"/>
</dbReference>
<dbReference type="OrthoDB" id="10251381at2759"/>
<evidence type="ECO:0000313" key="9">
    <source>
        <dbReference type="Proteomes" id="UP000613580"/>
    </source>
</evidence>
<dbReference type="PROSITE" id="PS50082">
    <property type="entry name" value="WD_REPEATS_2"/>
    <property type="match status" value="3"/>
</dbReference>
<feature type="repeat" description="WD" evidence="5">
    <location>
        <begin position="182"/>
        <end position="216"/>
    </location>
</feature>
<dbReference type="Pfam" id="PF08154">
    <property type="entry name" value="NLE"/>
    <property type="match status" value="1"/>
</dbReference>
<dbReference type="InterPro" id="IPR012972">
    <property type="entry name" value="NLE"/>
</dbReference>
<feature type="domain" description="NLE" evidence="7">
    <location>
        <begin position="8"/>
        <end position="64"/>
    </location>
</feature>
<comment type="subcellular location">
    <subcellularLocation>
        <location evidence="1">Nucleus</location>
        <location evidence="1">Nucleolus</location>
    </subcellularLocation>
</comment>
<keyword evidence="9" id="KW-1185">Reference proteome</keyword>
<dbReference type="GO" id="GO:0005730">
    <property type="term" value="C:nucleolus"/>
    <property type="evidence" value="ECO:0007669"/>
    <property type="project" value="UniProtKB-SubCell"/>
</dbReference>
<dbReference type="InterPro" id="IPR015943">
    <property type="entry name" value="WD40/YVTN_repeat-like_dom_sf"/>
</dbReference>
<evidence type="ECO:0000256" key="5">
    <source>
        <dbReference type="PROSITE-ProRule" id="PRU00221"/>
    </source>
</evidence>
<gene>
    <name evidence="8" type="ORF">HMN09_00056100</name>
</gene>
<dbReference type="Gene3D" id="2.130.10.10">
    <property type="entry name" value="YVTN repeat-like/Quinoprotein amine dehydrogenase"/>
    <property type="match status" value="1"/>
</dbReference>
<keyword evidence="2 5" id="KW-0853">WD repeat</keyword>
<feature type="repeat" description="WD" evidence="5">
    <location>
        <begin position="251"/>
        <end position="291"/>
    </location>
</feature>
<evidence type="ECO:0000256" key="4">
    <source>
        <dbReference type="ARBA" id="ARBA00023242"/>
    </source>
</evidence>
<accession>A0A8H6TPI1</accession>
<dbReference type="PANTHER" id="PTHR19855">
    <property type="entry name" value="WD40 REPEAT PROTEIN 12, 37"/>
    <property type="match status" value="1"/>
</dbReference>
<dbReference type="PROSITE" id="PS50294">
    <property type="entry name" value="WD_REPEATS_REGION"/>
    <property type="match status" value="1"/>
</dbReference>
<dbReference type="InterPro" id="IPR019775">
    <property type="entry name" value="WD40_repeat_CS"/>
</dbReference>
<sequence>MSSQAAVFTTQTPYPLPPQSFIIPTAWSRYQLSQLVNKALSLPKPVPFDFLLRGDILRSSLADWCTQNGVGEEETLEIEYIESVLPPQKMADLPHDEWVSAVSCQLDRCFLTASYDGQLRAFDYSQKQTWSTPVHRAAITSFCIVPNAEASIVATASHDLTAQLTRIDPEDSSQASKPLASLHLHTEPVSAISANAAGSQLLTASWDGLVGLWSTEIPDEDEVAEPATVERKKRRKVEENRPKRKAPSLVLKSHSGRVSGVSFSDGDEAYSCGFDSTLRSWDLEHGTCSERPFLALSVSDAAVLASSTDRTVTQYDLRDPSPNASVTMIHPATPSCLARAQTNSHQLLTGAYDGVARIWDLRSVKTTTPVATFQVWDEKKILSVDWRAGGTVAIGGEGGLGVWKAWETLPKTSATLTLRIIKSFVFRTERSLVLHNINLESTSVGQLKDMARAAVATQSGWKPFRNVALDTMKLYTQAHGAKTTNLIINLDHDEWILNDDEKLLADAGFQNETEVSFFNYDLYNEFKANPQTSWDC</sequence>
<reference evidence="8" key="1">
    <citation type="submission" date="2020-05" db="EMBL/GenBank/DDBJ databases">
        <title>Mycena genomes resolve the evolution of fungal bioluminescence.</title>
        <authorList>
            <person name="Tsai I.J."/>
        </authorList>
    </citation>
    <scope>NUCLEOTIDE SEQUENCE</scope>
    <source>
        <strain evidence="8">110903Hualien_Pintung</strain>
    </source>
</reference>
<evidence type="ECO:0000256" key="3">
    <source>
        <dbReference type="ARBA" id="ARBA00022737"/>
    </source>
</evidence>
<dbReference type="AlphaFoldDB" id="A0A8H6TPI1"/>
<dbReference type="PANTHER" id="PTHR19855:SF11">
    <property type="entry name" value="RIBOSOME BIOGENESIS PROTEIN WDR12"/>
    <property type="match status" value="1"/>
</dbReference>
<dbReference type="InterPro" id="IPR036322">
    <property type="entry name" value="WD40_repeat_dom_sf"/>
</dbReference>
<keyword evidence="4" id="KW-0539">Nucleus</keyword>
<dbReference type="InterPro" id="IPR018794">
    <property type="entry name" value="UPF0538"/>
</dbReference>
<protein>
    <submittedName>
        <fullName evidence="8">Microtubule binding protein</fullName>
    </submittedName>
</protein>